<evidence type="ECO:0000313" key="2">
    <source>
        <dbReference type="EMBL" id="OGY83256.1"/>
    </source>
</evidence>
<dbReference type="AlphaFoldDB" id="A0A1G2B3G1"/>
<protein>
    <recommendedName>
        <fullName evidence="1">Methyltransferase small domain-containing protein</fullName>
    </recommendedName>
</protein>
<evidence type="ECO:0000313" key="3">
    <source>
        <dbReference type="Proteomes" id="UP000176952"/>
    </source>
</evidence>
<dbReference type="CDD" id="cd02440">
    <property type="entry name" value="AdoMet_MTases"/>
    <property type="match status" value="1"/>
</dbReference>
<dbReference type="PANTHER" id="PTHR18895:SF74">
    <property type="entry name" value="MTRF1L RELEASE FACTOR GLUTAMINE METHYLTRANSFERASE"/>
    <property type="match status" value="1"/>
</dbReference>
<proteinExistence type="predicted"/>
<dbReference type="GO" id="GO:0008168">
    <property type="term" value="F:methyltransferase activity"/>
    <property type="evidence" value="ECO:0007669"/>
    <property type="project" value="InterPro"/>
</dbReference>
<dbReference type="InterPro" id="IPR050320">
    <property type="entry name" value="N5-glutamine_MTase"/>
</dbReference>
<sequence>MFFMIDWWFFALYKVKTVTYNVIINVLTKSIISDILFYQVWRCAGLEGNKNRFLKRRKAVMKKQTMYDSKIQFAGISLEFDPINRERVEEDDNVMAIFPEEQPFTWEFAQPYIKQALAQSSGELDFLDVGTGSGVFGILMAKHYGARVLALDKNPRAIELAKKNAENNHVFLAFQEGEYAVHSVQPHSVKVIGLYPPYHIYPEQVAMKIPQHARGGSDGQQEFKNQLFIAGHHLAENGIIFFNQMCLGDESGPSFTRYIPQLVSGHPSLLYTNVFTPISTWDFLQNVYGKRHAGFADWVATENPLLYYTIGIVTYDGQGKIERVPHAIDLTGRSWQDRIQLHAEIARHAFSEGKESS</sequence>
<organism evidence="2 3">
    <name type="scientific">Candidatus Kerfeldbacteria bacterium RIFCSPHIGHO2_12_FULL_48_17</name>
    <dbReference type="NCBI Taxonomy" id="1798542"/>
    <lineage>
        <taxon>Bacteria</taxon>
        <taxon>Candidatus Kerfeldiibacteriota</taxon>
    </lineage>
</organism>
<dbReference type="Gene3D" id="3.40.50.150">
    <property type="entry name" value="Vaccinia Virus protein VP39"/>
    <property type="match status" value="1"/>
</dbReference>
<dbReference type="InterPro" id="IPR007848">
    <property type="entry name" value="Small_mtfrase_dom"/>
</dbReference>
<reference evidence="2 3" key="1">
    <citation type="journal article" date="2016" name="Nat. Commun.">
        <title>Thousands of microbial genomes shed light on interconnected biogeochemical processes in an aquifer system.</title>
        <authorList>
            <person name="Anantharaman K."/>
            <person name="Brown C.T."/>
            <person name="Hug L.A."/>
            <person name="Sharon I."/>
            <person name="Castelle C.J."/>
            <person name="Probst A.J."/>
            <person name="Thomas B.C."/>
            <person name="Singh A."/>
            <person name="Wilkins M.J."/>
            <person name="Karaoz U."/>
            <person name="Brodie E.L."/>
            <person name="Williams K.H."/>
            <person name="Hubbard S.S."/>
            <person name="Banfield J.F."/>
        </authorList>
    </citation>
    <scope>NUCLEOTIDE SEQUENCE [LARGE SCALE GENOMIC DNA]</scope>
</reference>
<accession>A0A1G2B3G1</accession>
<dbReference type="EMBL" id="MHKD01000021">
    <property type="protein sequence ID" value="OGY83256.1"/>
    <property type="molecule type" value="Genomic_DNA"/>
</dbReference>
<dbReference type="STRING" id="1798542.A3F54_02740"/>
<feature type="domain" description="Methyltransferase small" evidence="1">
    <location>
        <begin position="125"/>
        <end position="203"/>
    </location>
</feature>
<gene>
    <name evidence="2" type="ORF">A3F54_02740</name>
</gene>
<dbReference type="InterPro" id="IPR029063">
    <property type="entry name" value="SAM-dependent_MTases_sf"/>
</dbReference>
<dbReference type="SUPFAM" id="SSF53335">
    <property type="entry name" value="S-adenosyl-L-methionine-dependent methyltransferases"/>
    <property type="match status" value="1"/>
</dbReference>
<comment type="caution">
    <text evidence="2">The sequence shown here is derived from an EMBL/GenBank/DDBJ whole genome shotgun (WGS) entry which is preliminary data.</text>
</comment>
<dbReference type="Pfam" id="PF05175">
    <property type="entry name" value="MTS"/>
    <property type="match status" value="1"/>
</dbReference>
<name>A0A1G2B3G1_9BACT</name>
<dbReference type="PANTHER" id="PTHR18895">
    <property type="entry name" value="HEMK METHYLTRANSFERASE"/>
    <property type="match status" value="1"/>
</dbReference>
<evidence type="ECO:0000259" key="1">
    <source>
        <dbReference type="Pfam" id="PF05175"/>
    </source>
</evidence>
<dbReference type="Proteomes" id="UP000176952">
    <property type="component" value="Unassembled WGS sequence"/>
</dbReference>